<keyword evidence="2" id="KW-1185">Reference proteome</keyword>
<proteinExistence type="predicted"/>
<name>A0ACB6ZT78_THEGA</name>
<gene>
    <name evidence="1" type="ORF">BDM02DRAFT_3266141</name>
</gene>
<comment type="caution">
    <text evidence="1">The sequence shown here is derived from an EMBL/GenBank/DDBJ whole genome shotgun (WGS) entry which is preliminary data.</text>
</comment>
<reference evidence="1" key="2">
    <citation type="journal article" date="2020" name="Nat. Commun.">
        <title>Large-scale genome sequencing of mycorrhizal fungi provides insights into the early evolution of symbiotic traits.</title>
        <authorList>
            <person name="Miyauchi S."/>
            <person name="Kiss E."/>
            <person name="Kuo A."/>
            <person name="Drula E."/>
            <person name="Kohler A."/>
            <person name="Sanchez-Garcia M."/>
            <person name="Morin E."/>
            <person name="Andreopoulos B."/>
            <person name="Barry K.W."/>
            <person name="Bonito G."/>
            <person name="Buee M."/>
            <person name="Carver A."/>
            <person name="Chen C."/>
            <person name="Cichocki N."/>
            <person name="Clum A."/>
            <person name="Culley D."/>
            <person name="Crous P.W."/>
            <person name="Fauchery L."/>
            <person name="Girlanda M."/>
            <person name="Hayes R.D."/>
            <person name="Keri Z."/>
            <person name="LaButti K."/>
            <person name="Lipzen A."/>
            <person name="Lombard V."/>
            <person name="Magnuson J."/>
            <person name="Maillard F."/>
            <person name="Murat C."/>
            <person name="Nolan M."/>
            <person name="Ohm R.A."/>
            <person name="Pangilinan J."/>
            <person name="Pereira M.F."/>
            <person name="Perotto S."/>
            <person name="Peter M."/>
            <person name="Pfister S."/>
            <person name="Riley R."/>
            <person name="Sitrit Y."/>
            <person name="Stielow J.B."/>
            <person name="Szollosi G."/>
            <person name="Zifcakova L."/>
            <person name="Stursova M."/>
            <person name="Spatafora J.W."/>
            <person name="Tedersoo L."/>
            <person name="Vaario L.M."/>
            <person name="Yamada A."/>
            <person name="Yan M."/>
            <person name="Wang P."/>
            <person name="Xu J."/>
            <person name="Bruns T."/>
            <person name="Baldrian P."/>
            <person name="Vilgalys R."/>
            <person name="Dunand C."/>
            <person name="Henrissat B."/>
            <person name="Grigoriev I.V."/>
            <person name="Hibbett D."/>
            <person name="Nagy L.G."/>
            <person name="Martin F.M."/>
        </authorList>
    </citation>
    <scope>NUCLEOTIDE SEQUENCE</scope>
    <source>
        <strain evidence="1">P2</strain>
    </source>
</reference>
<dbReference type="Proteomes" id="UP000886501">
    <property type="component" value="Unassembled WGS sequence"/>
</dbReference>
<accession>A0ACB6ZT78</accession>
<evidence type="ECO:0000313" key="1">
    <source>
        <dbReference type="EMBL" id="KAF9652789.1"/>
    </source>
</evidence>
<protein>
    <submittedName>
        <fullName evidence="1">YjgF-like protein</fullName>
    </submittedName>
</protein>
<sequence>MASSLMKSLDVSHESDSGDNKPQDEPVALRTLTYATSNPYELRFGYSRAVRKGPYIFVSGTTSIDPGAGHVRHPDSAYLQALVIFEEIINSIERLHGSKEDVARVRMFVTEQEDTEAVGKALKASLGDVRPAATMIVGARFVDKDMKVEIEADAVLLV</sequence>
<evidence type="ECO:0000313" key="2">
    <source>
        <dbReference type="Proteomes" id="UP000886501"/>
    </source>
</evidence>
<reference evidence="1" key="1">
    <citation type="submission" date="2019-10" db="EMBL/GenBank/DDBJ databases">
        <authorList>
            <consortium name="DOE Joint Genome Institute"/>
            <person name="Kuo A."/>
            <person name="Miyauchi S."/>
            <person name="Kiss E."/>
            <person name="Drula E."/>
            <person name="Kohler A."/>
            <person name="Sanchez-Garcia M."/>
            <person name="Andreopoulos B."/>
            <person name="Barry K.W."/>
            <person name="Bonito G."/>
            <person name="Buee M."/>
            <person name="Carver A."/>
            <person name="Chen C."/>
            <person name="Cichocki N."/>
            <person name="Clum A."/>
            <person name="Culley D."/>
            <person name="Crous P.W."/>
            <person name="Fauchery L."/>
            <person name="Girlanda M."/>
            <person name="Hayes R."/>
            <person name="Keri Z."/>
            <person name="Labutti K."/>
            <person name="Lipzen A."/>
            <person name="Lombard V."/>
            <person name="Magnuson J."/>
            <person name="Maillard F."/>
            <person name="Morin E."/>
            <person name="Murat C."/>
            <person name="Nolan M."/>
            <person name="Ohm R."/>
            <person name="Pangilinan J."/>
            <person name="Pereira M."/>
            <person name="Perotto S."/>
            <person name="Peter M."/>
            <person name="Riley R."/>
            <person name="Sitrit Y."/>
            <person name="Stielow B."/>
            <person name="Szollosi G."/>
            <person name="Zifcakova L."/>
            <person name="Stursova M."/>
            <person name="Spatafora J.W."/>
            <person name="Tedersoo L."/>
            <person name="Vaario L.-M."/>
            <person name="Yamada A."/>
            <person name="Yan M."/>
            <person name="Wang P."/>
            <person name="Xu J."/>
            <person name="Bruns T."/>
            <person name="Baldrian P."/>
            <person name="Vilgalys R."/>
            <person name="Henrissat B."/>
            <person name="Grigoriev I.V."/>
            <person name="Hibbett D."/>
            <person name="Nagy L.G."/>
            <person name="Martin F.M."/>
        </authorList>
    </citation>
    <scope>NUCLEOTIDE SEQUENCE</scope>
    <source>
        <strain evidence="1">P2</strain>
    </source>
</reference>
<dbReference type="EMBL" id="MU117967">
    <property type="protein sequence ID" value="KAF9652789.1"/>
    <property type="molecule type" value="Genomic_DNA"/>
</dbReference>
<organism evidence="1 2">
    <name type="scientific">Thelephora ganbajun</name>
    <name type="common">Ganba fungus</name>
    <dbReference type="NCBI Taxonomy" id="370292"/>
    <lineage>
        <taxon>Eukaryota</taxon>
        <taxon>Fungi</taxon>
        <taxon>Dikarya</taxon>
        <taxon>Basidiomycota</taxon>
        <taxon>Agaricomycotina</taxon>
        <taxon>Agaricomycetes</taxon>
        <taxon>Thelephorales</taxon>
        <taxon>Thelephoraceae</taxon>
        <taxon>Thelephora</taxon>
    </lineage>
</organism>